<feature type="compositionally biased region" description="Basic and acidic residues" evidence="1">
    <location>
        <begin position="221"/>
        <end position="245"/>
    </location>
</feature>
<sequence>MSCRYVSYIGFMSDASSRTLKQITDEYAALFKASSIAMSNFMTAQDALYDRSKTKTAAQVHFNLANALLHLDTAEEKFNQVGDLLDVCTMEALFPIARSCIKYRSYNDEELKEQVAEEIEFYTSAYEFVRKGSHVEAFRKVACEWARGLLTEFSLLEEIDKLYKLKRILGGVKTNEVGGELAPEGAEDLEKECLAEDDEDESAEVESECLEEYENASLAVNEKKGSVDGEKPSERENGKRKRVDDSGTQDAAVKRRRTAVSE</sequence>
<reference evidence="2" key="1">
    <citation type="journal article" date="2020" name="Stud. Mycol.">
        <title>101 Dothideomycetes genomes: a test case for predicting lifestyles and emergence of pathogens.</title>
        <authorList>
            <person name="Haridas S."/>
            <person name="Albert R."/>
            <person name="Binder M."/>
            <person name="Bloem J."/>
            <person name="Labutti K."/>
            <person name="Salamov A."/>
            <person name="Andreopoulos B."/>
            <person name="Baker S."/>
            <person name="Barry K."/>
            <person name="Bills G."/>
            <person name="Bluhm B."/>
            <person name="Cannon C."/>
            <person name="Castanera R."/>
            <person name="Culley D."/>
            <person name="Daum C."/>
            <person name="Ezra D."/>
            <person name="Gonzalez J."/>
            <person name="Henrissat B."/>
            <person name="Kuo A."/>
            <person name="Liang C."/>
            <person name="Lipzen A."/>
            <person name="Lutzoni F."/>
            <person name="Magnuson J."/>
            <person name="Mondo S."/>
            <person name="Nolan M."/>
            <person name="Ohm R."/>
            <person name="Pangilinan J."/>
            <person name="Park H.-J."/>
            <person name="Ramirez L."/>
            <person name="Alfaro M."/>
            <person name="Sun H."/>
            <person name="Tritt A."/>
            <person name="Yoshinaga Y."/>
            <person name="Zwiers L.-H."/>
            <person name="Turgeon B."/>
            <person name="Goodwin S."/>
            <person name="Spatafora J."/>
            <person name="Crous P."/>
            <person name="Grigoriev I."/>
        </authorList>
    </citation>
    <scope>NUCLEOTIDE SEQUENCE</scope>
    <source>
        <strain evidence="2">CBS 675.92</strain>
    </source>
</reference>
<proteinExistence type="predicted"/>
<feature type="region of interest" description="Disordered" evidence="1">
    <location>
        <begin position="220"/>
        <end position="262"/>
    </location>
</feature>
<dbReference type="AlphaFoldDB" id="A0A6A5U558"/>
<evidence type="ECO:0000313" key="3">
    <source>
        <dbReference type="Proteomes" id="UP000800035"/>
    </source>
</evidence>
<dbReference type="EMBL" id="ML976983">
    <property type="protein sequence ID" value="KAF1960293.1"/>
    <property type="molecule type" value="Genomic_DNA"/>
</dbReference>
<dbReference type="Proteomes" id="UP000800035">
    <property type="component" value="Unassembled WGS sequence"/>
</dbReference>
<evidence type="ECO:0000313" key="2">
    <source>
        <dbReference type="EMBL" id="KAF1960293.1"/>
    </source>
</evidence>
<organism evidence="2 3">
    <name type="scientific">Byssothecium circinans</name>
    <dbReference type="NCBI Taxonomy" id="147558"/>
    <lineage>
        <taxon>Eukaryota</taxon>
        <taxon>Fungi</taxon>
        <taxon>Dikarya</taxon>
        <taxon>Ascomycota</taxon>
        <taxon>Pezizomycotina</taxon>
        <taxon>Dothideomycetes</taxon>
        <taxon>Pleosporomycetidae</taxon>
        <taxon>Pleosporales</taxon>
        <taxon>Massarineae</taxon>
        <taxon>Massarinaceae</taxon>
        <taxon>Byssothecium</taxon>
    </lineage>
</organism>
<protein>
    <submittedName>
        <fullName evidence="2">Uncharacterized protein</fullName>
    </submittedName>
</protein>
<gene>
    <name evidence="2" type="ORF">CC80DRAFT_501541</name>
</gene>
<name>A0A6A5U558_9PLEO</name>
<evidence type="ECO:0000256" key="1">
    <source>
        <dbReference type="SAM" id="MobiDB-lite"/>
    </source>
</evidence>
<accession>A0A6A5U558</accession>
<keyword evidence="3" id="KW-1185">Reference proteome</keyword>